<dbReference type="InterPro" id="IPR017452">
    <property type="entry name" value="GPCR_Rhodpsn_7TM"/>
</dbReference>
<feature type="transmembrane region" description="Helical" evidence="9">
    <location>
        <begin position="246"/>
        <end position="270"/>
    </location>
</feature>
<keyword evidence="5 9" id="KW-0472">Membrane</keyword>
<comment type="caution">
    <text evidence="10">The sequence shown here is derived from an EMBL/GenBank/DDBJ whole genome shotgun (WGS) entry which is preliminary data.</text>
</comment>
<evidence type="ECO:0000256" key="1">
    <source>
        <dbReference type="ARBA" id="ARBA00004141"/>
    </source>
</evidence>
<dbReference type="Proteomes" id="UP001152795">
    <property type="component" value="Unassembled WGS sequence"/>
</dbReference>
<dbReference type="PANTHER" id="PTHR45695">
    <property type="entry name" value="LEUCOKININ RECEPTOR-RELATED"/>
    <property type="match status" value="1"/>
</dbReference>
<proteinExistence type="predicted"/>
<keyword evidence="2 9" id="KW-0812">Transmembrane</keyword>
<dbReference type="GO" id="GO:0004930">
    <property type="term" value="F:G protein-coupled receptor activity"/>
    <property type="evidence" value="ECO:0007669"/>
    <property type="project" value="UniProtKB-KW"/>
</dbReference>
<feature type="region of interest" description="Disordered" evidence="8">
    <location>
        <begin position="339"/>
        <end position="372"/>
    </location>
</feature>
<feature type="transmembrane region" description="Helical" evidence="9">
    <location>
        <begin position="282"/>
        <end position="304"/>
    </location>
</feature>
<feature type="transmembrane region" description="Helical" evidence="9">
    <location>
        <begin position="191"/>
        <end position="215"/>
    </location>
</feature>
<dbReference type="Pfam" id="PF00001">
    <property type="entry name" value="7tm_1"/>
    <property type="match status" value="1"/>
</dbReference>
<keyword evidence="11" id="KW-1185">Reference proteome</keyword>
<evidence type="ECO:0000256" key="3">
    <source>
        <dbReference type="ARBA" id="ARBA00022989"/>
    </source>
</evidence>
<protein>
    <submittedName>
        <fullName evidence="10">Neuropeptide FF receptor 2-like</fullName>
    </submittedName>
</protein>
<evidence type="ECO:0000256" key="2">
    <source>
        <dbReference type="ARBA" id="ARBA00022692"/>
    </source>
</evidence>
<dbReference type="Gene3D" id="1.20.1070.10">
    <property type="entry name" value="Rhodopsin 7-helix transmembrane proteins"/>
    <property type="match status" value="1"/>
</dbReference>
<feature type="compositionally biased region" description="Low complexity" evidence="8">
    <location>
        <begin position="352"/>
        <end position="365"/>
    </location>
</feature>
<keyword evidence="6 10" id="KW-0675">Receptor</keyword>
<evidence type="ECO:0000256" key="4">
    <source>
        <dbReference type="ARBA" id="ARBA00023040"/>
    </source>
</evidence>
<keyword evidence="7" id="KW-0807">Transducer</keyword>
<evidence type="ECO:0000256" key="5">
    <source>
        <dbReference type="ARBA" id="ARBA00023136"/>
    </source>
</evidence>
<reference evidence="10" key="1">
    <citation type="submission" date="2020-04" db="EMBL/GenBank/DDBJ databases">
        <authorList>
            <person name="Alioto T."/>
            <person name="Alioto T."/>
            <person name="Gomez Garrido J."/>
        </authorList>
    </citation>
    <scope>NUCLEOTIDE SEQUENCE</scope>
    <source>
        <strain evidence="10">A484AB</strain>
    </source>
</reference>
<evidence type="ECO:0000313" key="11">
    <source>
        <dbReference type="Proteomes" id="UP001152795"/>
    </source>
</evidence>
<feature type="transmembrane region" description="Helical" evidence="9">
    <location>
        <begin position="70"/>
        <end position="90"/>
    </location>
</feature>
<name>A0A6S7GK53_PARCT</name>
<dbReference type="PRINTS" id="PR00237">
    <property type="entry name" value="GPCRRHODOPSN"/>
</dbReference>
<accession>A0A6S7GK53</accession>
<evidence type="ECO:0000256" key="7">
    <source>
        <dbReference type="ARBA" id="ARBA00023224"/>
    </source>
</evidence>
<evidence type="ECO:0000256" key="8">
    <source>
        <dbReference type="SAM" id="MobiDB-lite"/>
    </source>
</evidence>
<feature type="transmembrane region" description="Helical" evidence="9">
    <location>
        <begin position="25"/>
        <end position="49"/>
    </location>
</feature>
<dbReference type="OrthoDB" id="5974605at2759"/>
<organism evidence="10 11">
    <name type="scientific">Paramuricea clavata</name>
    <name type="common">Red gorgonian</name>
    <name type="synonym">Violescent sea-whip</name>
    <dbReference type="NCBI Taxonomy" id="317549"/>
    <lineage>
        <taxon>Eukaryota</taxon>
        <taxon>Metazoa</taxon>
        <taxon>Cnidaria</taxon>
        <taxon>Anthozoa</taxon>
        <taxon>Octocorallia</taxon>
        <taxon>Malacalcyonacea</taxon>
        <taxon>Plexauridae</taxon>
        <taxon>Paramuricea</taxon>
    </lineage>
</organism>
<evidence type="ECO:0000256" key="6">
    <source>
        <dbReference type="ARBA" id="ARBA00023170"/>
    </source>
</evidence>
<gene>
    <name evidence="10" type="ORF">PACLA_8A053023</name>
</gene>
<sequence>MECNTTVSACNVSTPGSVEYIERSVFIQIVVLTIMAVLGVGGNIIILATGVKGLFCVPDLRLRQEYTPSFITNLAVADILILMYCVPLHLSEVKRLPMSEFVCRYLVPLRDTLALTAILTIMAISLERAVAILHPFSLESSQRYTRHWIIVIWIVSYLFAGLPMVFVMSSHSGQFCIRKWSSVRLRNVHQMSAILLIVIPGIITTFSYMFCIRALHKFRQRRKNSVESTGVQQWSFIKQTRSVSRIALVLVVVYWLCNLPLVTYAIVANYRLIAPSPKEHAYTMAVLTCLFFGASVMNPIVLIAMSHLYRESAVTCVQYIFSKGNPIVRYRSRVQFTRESTNGNRSEHISIANNEDNGENNNANGFMLTARK</sequence>
<evidence type="ECO:0000313" key="10">
    <source>
        <dbReference type="EMBL" id="CAB3990009.1"/>
    </source>
</evidence>
<dbReference type="EMBL" id="CACRXK020001584">
    <property type="protein sequence ID" value="CAB3990009.1"/>
    <property type="molecule type" value="Genomic_DNA"/>
</dbReference>
<dbReference type="AlphaFoldDB" id="A0A6S7GK53"/>
<dbReference type="PANTHER" id="PTHR45695:SF9">
    <property type="entry name" value="LEUCOKININ RECEPTOR"/>
    <property type="match status" value="1"/>
</dbReference>
<dbReference type="SUPFAM" id="SSF81321">
    <property type="entry name" value="Family A G protein-coupled receptor-like"/>
    <property type="match status" value="1"/>
</dbReference>
<keyword evidence="4" id="KW-0297">G-protein coupled receptor</keyword>
<dbReference type="CDD" id="cd00637">
    <property type="entry name" value="7tm_classA_rhodopsin-like"/>
    <property type="match status" value="1"/>
</dbReference>
<feature type="transmembrane region" description="Helical" evidence="9">
    <location>
        <begin position="148"/>
        <end position="171"/>
    </location>
</feature>
<dbReference type="InterPro" id="IPR000276">
    <property type="entry name" value="GPCR_Rhodpsn"/>
</dbReference>
<comment type="subcellular location">
    <subcellularLocation>
        <location evidence="1">Membrane</location>
        <topology evidence="1">Multi-pass membrane protein</topology>
    </subcellularLocation>
</comment>
<dbReference type="GO" id="GO:0005886">
    <property type="term" value="C:plasma membrane"/>
    <property type="evidence" value="ECO:0007669"/>
    <property type="project" value="TreeGrafter"/>
</dbReference>
<keyword evidence="3 9" id="KW-1133">Transmembrane helix</keyword>
<dbReference type="PROSITE" id="PS50262">
    <property type="entry name" value="G_PROTEIN_RECEP_F1_2"/>
    <property type="match status" value="1"/>
</dbReference>
<evidence type="ECO:0000256" key="9">
    <source>
        <dbReference type="SAM" id="Phobius"/>
    </source>
</evidence>